<comment type="similarity">
    <text evidence="1">Belongs to the cycloisomerase 2 family.</text>
</comment>
<dbReference type="InterPro" id="IPR050282">
    <property type="entry name" value="Cycloisomerase_2"/>
</dbReference>
<evidence type="ECO:0000313" key="3">
    <source>
        <dbReference type="Proteomes" id="UP000799640"/>
    </source>
</evidence>
<dbReference type="EMBL" id="ML996701">
    <property type="protein sequence ID" value="KAF2398098.1"/>
    <property type="molecule type" value="Genomic_DNA"/>
</dbReference>
<gene>
    <name evidence="2" type="ORF">EJ06DRAFT_532462</name>
</gene>
<dbReference type="FunFam" id="2.130.10.10:FF:000244">
    <property type="entry name" value="Carboxy-cis,cis-muconate cyclase"/>
    <property type="match status" value="1"/>
</dbReference>
<dbReference type="PANTHER" id="PTHR30344">
    <property type="entry name" value="6-PHOSPHOGLUCONOLACTONASE-RELATED"/>
    <property type="match status" value="1"/>
</dbReference>
<dbReference type="InterPro" id="IPR015943">
    <property type="entry name" value="WD40/YVTN_repeat-like_dom_sf"/>
</dbReference>
<dbReference type="OrthoDB" id="1715191at2759"/>
<reference evidence="2" key="1">
    <citation type="journal article" date="2020" name="Stud. Mycol.">
        <title>101 Dothideomycetes genomes: a test case for predicting lifestyles and emergence of pathogens.</title>
        <authorList>
            <person name="Haridas S."/>
            <person name="Albert R."/>
            <person name="Binder M."/>
            <person name="Bloem J."/>
            <person name="Labutti K."/>
            <person name="Salamov A."/>
            <person name="Andreopoulos B."/>
            <person name="Baker S."/>
            <person name="Barry K."/>
            <person name="Bills G."/>
            <person name="Bluhm B."/>
            <person name="Cannon C."/>
            <person name="Castanera R."/>
            <person name="Culley D."/>
            <person name="Daum C."/>
            <person name="Ezra D."/>
            <person name="Gonzalez J."/>
            <person name="Henrissat B."/>
            <person name="Kuo A."/>
            <person name="Liang C."/>
            <person name="Lipzen A."/>
            <person name="Lutzoni F."/>
            <person name="Magnuson J."/>
            <person name="Mondo S."/>
            <person name="Nolan M."/>
            <person name="Ohm R."/>
            <person name="Pangilinan J."/>
            <person name="Park H.-J."/>
            <person name="Ramirez L."/>
            <person name="Alfaro M."/>
            <person name="Sun H."/>
            <person name="Tritt A."/>
            <person name="Yoshinaga Y."/>
            <person name="Zwiers L.-H."/>
            <person name="Turgeon B."/>
            <person name="Goodwin S."/>
            <person name="Spatafora J."/>
            <person name="Crous P."/>
            <person name="Grigoriev I."/>
        </authorList>
    </citation>
    <scope>NUCLEOTIDE SEQUENCE</scope>
    <source>
        <strain evidence="2">CBS 262.69</strain>
    </source>
</reference>
<sequence>MPVHHLVTGSWTPPGALFTLSFDDETHELKLLKRTALPEDEPISWLTKDHIGRNLYGAALKRWNSLRVDSPTDIVHEGSHPIGGDPSAPLSTTRTRAIFLLAASQPPHAVYCAPFYEHAGYGNAFSVSPTGTLEANIQNFEYAPESAIHGAVFNPPETHLYSADMWGDKIWVHVKDSDGTLTTVGSVDTPKGTHPRWVEMHPSGTVLYTLMEAANTLVEYTIPPQTHLPTPTGQSFPLVPPSLLSSNPKLYRGDVCALSASARTLFATTRSNDRNTPGFITALAVGPDGRITQQRTLQHTLSSGGHSNAVVPAPWDEGLLALTDDVEAVVEVWRWEEGPGVLYRVAREKLGQDGAGMNVVWLD</sequence>
<dbReference type="InterPro" id="IPR019405">
    <property type="entry name" value="Lactonase_7-beta_prop"/>
</dbReference>
<evidence type="ECO:0000313" key="2">
    <source>
        <dbReference type="EMBL" id="KAF2398098.1"/>
    </source>
</evidence>
<dbReference type="AlphaFoldDB" id="A0A6G1HPW3"/>
<protein>
    <submittedName>
        <fullName evidence="2">3-carboxy-cis,cis-mucoante lactonizing enzyme</fullName>
    </submittedName>
</protein>
<dbReference type="PANTHER" id="PTHR30344:SF4">
    <property type="entry name" value="CYCLASE, PUTATIVE (AFU_ORTHOLOGUE AFUA_6G11580)-RELATED"/>
    <property type="match status" value="1"/>
</dbReference>
<dbReference type="SUPFAM" id="SSF75011">
    <property type="entry name" value="3-carboxy-cis,cis-mucoante lactonizing enzyme"/>
    <property type="match status" value="1"/>
</dbReference>
<dbReference type="Pfam" id="PF10282">
    <property type="entry name" value="Lactonase"/>
    <property type="match status" value="1"/>
</dbReference>
<dbReference type="Proteomes" id="UP000799640">
    <property type="component" value="Unassembled WGS sequence"/>
</dbReference>
<evidence type="ECO:0000256" key="1">
    <source>
        <dbReference type="ARBA" id="ARBA00005564"/>
    </source>
</evidence>
<dbReference type="Gene3D" id="2.130.10.10">
    <property type="entry name" value="YVTN repeat-like/Quinoprotein amine dehydrogenase"/>
    <property type="match status" value="1"/>
</dbReference>
<proteinExistence type="inferred from homology"/>
<keyword evidence="3" id="KW-1185">Reference proteome</keyword>
<organism evidence="2 3">
    <name type="scientific">Trichodelitschia bisporula</name>
    <dbReference type="NCBI Taxonomy" id="703511"/>
    <lineage>
        <taxon>Eukaryota</taxon>
        <taxon>Fungi</taxon>
        <taxon>Dikarya</taxon>
        <taxon>Ascomycota</taxon>
        <taxon>Pezizomycotina</taxon>
        <taxon>Dothideomycetes</taxon>
        <taxon>Dothideomycetes incertae sedis</taxon>
        <taxon>Phaeotrichales</taxon>
        <taxon>Phaeotrichaceae</taxon>
        <taxon>Trichodelitschia</taxon>
    </lineage>
</organism>
<accession>A0A6G1HPW3</accession>
<dbReference type="GO" id="GO:0017057">
    <property type="term" value="F:6-phosphogluconolactonase activity"/>
    <property type="evidence" value="ECO:0007669"/>
    <property type="project" value="TreeGrafter"/>
</dbReference>
<name>A0A6G1HPW3_9PEZI</name>